<sequence>MDITVIGRGNIGGGLAGLWERAGHEVTRLGRGGGDASAAEAVLVAVPGDAVPAALASVTGLSGKTVLDATNLYGEVKPPAGFASNAEYVKSVTGGPTAKVFNTNIAALYGRIATARAKPSNLWSGDEEARRVVEQLSIDAGYEAVRLGDLSLAATQESLAHAVVAIAQSDLGPFVYRLATPEQL</sequence>
<evidence type="ECO:0000313" key="1">
    <source>
        <dbReference type="EMBL" id="GAA0222135.1"/>
    </source>
</evidence>
<comment type="caution">
    <text evidence="1">The sequence shown here is derived from an EMBL/GenBank/DDBJ whole genome shotgun (WGS) entry which is preliminary data.</text>
</comment>
<evidence type="ECO:0000313" key="2">
    <source>
        <dbReference type="Proteomes" id="UP001500967"/>
    </source>
</evidence>
<accession>A0ABP3D2Z5</accession>
<gene>
    <name evidence="1" type="ORF">GCM10009539_04140</name>
</gene>
<dbReference type="EMBL" id="BAAAGX010000003">
    <property type="protein sequence ID" value="GAA0222135.1"/>
    <property type="molecule type" value="Genomic_DNA"/>
</dbReference>
<proteinExistence type="predicted"/>
<dbReference type="Gene3D" id="3.40.50.720">
    <property type="entry name" value="NAD(P)-binding Rossmann-like Domain"/>
    <property type="match status" value="1"/>
</dbReference>
<dbReference type="InterPro" id="IPR036291">
    <property type="entry name" value="NAD(P)-bd_dom_sf"/>
</dbReference>
<organism evidence="1 2">
    <name type="scientific">Cryptosporangium japonicum</name>
    <dbReference type="NCBI Taxonomy" id="80872"/>
    <lineage>
        <taxon>Bacteria</taxon>
        <taxon>Bacillati</taxon>
        <taxon>Actinomycetota</taxon>
        <taxon>Actinomycetes</taxon>
        <taxon>Cryptosporangiales</taxon>
        <taxon>Cryptosporangiaceae</taxon>
        <taxon>Cryptosporangium</taxon>
    </lineage>
</organism>
<protein>
    <submittedName>
        <fullName evidence="1">NADPH-dependent F420 reductase</fullName>
    </submittedName>
</protein>
<name>A0ABP3D2Z5_9ACTN</name>
<reference evidence="2" key="1">
    <citation type="journal article" date="2019" name="Int. J. Syst. Evol. Microbiol.">
        <title>The Global Catalogue of Microorganisms (GCM) 10K type strain sequencing project: providing services to taxonomists for standard genome sequencing and annotation.</title>
        <authorList>
            <consortium name="The Broad Institute Genomics Platform"/>
            <consortium name="The Broad Institute Genome Sequencing Center for Infectious Disease"/>
            <person name="Wu L."/>
            <person name="Ma J."/>
        </authorList>
    </citation>
    <scope>NUCLEOTIDE SEQUENCE [LARGE SCALE GENOMIC DNA]</scope>
    <source>
        <strain evidence="2">JCM 10425</strain>
    </source>
</reference>
<dbReference type="SUPFAM" id="SSF51735">
    <property type="entry name" value="NAD(P)-binding Rossmann-fold domains"/>
    <property type="match status" value="1"/>
</dbReference>
<keyword evidence="2" id="KW-1185">Reference proteome</keyword>
<dbReference type="Proteomes" id="UP001500967">
    <property type="component" value="Unassembled WGS sequence"/>
</dbReference>
<dbReference type="RefSeq" id="WP_344646986.1">
    <property type="nucleotide sequence ID" value="NZ_BAAAGX010000003.1"/>
</dbReference>